<dbReference type="Gene3D" id="1.10.443.10">
    <property type="entry name" value="Intergrase catalytic core"/>
    <property type="match status" value="1"/>
</dbReference>
<gene>
    <name evidence="3" type="ORF">SNEC2469_LOCUS32611</name>
</gene>
<name>A0A813BYC1_9DINO</name>
<protein>
    <recommendedName>
        <fullName evidence="5">Tyr recombinase domain-containing protein</fullName>
    </recommendedName>
</protein>
<dbReference type="InterPro" id="IPR013762">
    <property type="entry name" value="Integrase-like_cat_sf"/>
</dbReference>
<organism evidence="3 4">
    <name type="scientific">Symbiodinium necroappetens</name>
    <dbReference type="NCBI Taxonomy" id="1628268"/>
    <lineage>
        <taxon>Eukaryota</taxon>
        <taxon>Sar</taxon>
        <taxon>Alveolata</taxon>
        <taxon>Dinophyceae</taxon>
        <taxon>Suessiales</taxon>
        <taxon>Symbiodiniaceae</taxon>
        <taxon>Symbiodinium</taxon>
    </lineage>
</organism>
<dbReference type="SUPFAM" id="SSF56349">
    <property type="entry name" value="DNA breaking-rejoining enzymes"/>
    <property type="match status" value="1"/>
</dbReference>
<dbReference type="GO" id="GO:0015074">
    <property type="term" value="P:DNA integration"/>
    <property type="evidence" value="ECO:0007669"/>
    <property type="project" value="InterPro"/>
</dbReference>
<proteinExistence type="predicted"/>
<evidence type="ECO:0000313" key="4">
    <source>
        <dbReference type="Proteomes" id="UP000601435"/>
    </source>
</evidence>
<dbReference type="AlphaFoldDB" id="A0A813BYC1"/>
<dbReference type="InterPro" id="IPR011010">
    <property type="entry name" value="DNA_brk_join_enz"/>
</dbReference>
<dbReference type="EMBL" id="CAJNJA010083019">
    <property type="protein sequence ID" value="CAE7933904.1"/>
    <property type="molecule type" value="Genomic_DNA"/>
</dbReference>
<evidence type="ECO:0000256" key="2">
    <source>
        <dbReference type="SAM" id="MobiDB-lite"/>
    </source>
</evidence>
<dbReference type="GO" id="GO:0006310">
    <property type="term" value="P:DNA recombination"/>
    <property type="evidence" value="ECO:0007669"/>
    <property type="project" value="UniProtKB-KW"/>
</dbReference>
<feature type="region of interest" description="Disordered" evidence="2">
    <location>
        <begin position="462"/>
        <end position="495"/>
    </location>
</feature>
<keyword evidence="4" id="KW-1185">Reference proteome</keyword>
<evidence type="ECO:0008006" key="5">
    <source>
        <dbReference type="Google" id="ProtNLM"/>
    </source>
</evidence>
<dbReference type="GO" id="GO:0003677">
    <property type="term" value="F:DNA binding"/>
    <property type="evidence" value="ECO:0007669"/>
    <property type="project" value="InterPro"/>
</dbReference>
<evidence type="ECO:0000256" key="1">
    <source>
        <dbReference type="ARBA" id="ARBA00023172"/>
    </source>
</evidence>
<accession>A0A813BYC1</accession>
<evidence type="ECO:0000313" key="3">
    <source>
        <dbReference type="EMBL" id="CAE7933904.1"/>
    </source>
</evidence>
<dbReference type="Proteomes" id="UP000601435">
    <property type="component" value="Unassembled WGS sequence"/>
</dbReference>
<sequence length="830" mass="90377">VLSFLQLRLDGRGPQVAASERLLKQAKVAYAAEGVVGSDAKDQFSQRVFCAAGAQIDASPPTVSAGQVLVGLPAHRRLALAHASLTVAADRYISEELASILAGSWVTALLYRRCLMAAIGPLFGLGKRVSQLGGSSLRPLPPAARQDLVLLSVLAPALVSNVAAPGFVLSWYTRLAGSPALENDSDDEECDGSGCEPPPASPSRFAVGPVINARPSPFFQLSDPRCLEWILCLLQTRKAAKVCGAALAIMVVAGVVLQRGYQVLSAPGPPAPPASGLEGLLLNDVMVANAWQTDSAWAWRDKAHINVLEARAFLRALRLRALSCDDQRFVHGLDSHVALGAFLKGRTSSRMLLPAVKRAAALQVAFGLYPGPVFCPTRLNVSDAPTRDRSLPVPVPRSLLPIFKQDPYGLSALQGLSKSSSNWFPLALLLALPHDGSDGSSLLKALTPRFRDVFLPAALDGTSVLEPPRPQGFDSTKGYPGEGPPAPSTPGPFLLPRDAKDRTRARAREGAQLAEGRPVLECTSKNRASLLALFGAWLVECGTTLEDLLDSKKADAEVVNMWVVSYGRQLFESGRPYWHYAETINGLAARKPILKRTLQAAWDLAFSWMALEPTTHHVAMPAVILLSMLTVCLHWGWLREAGLFSLAWGGLLRIGEATAMLRRNLVLPQDVLFSQGHILARIEEPKTRMRMARHQAARVEQMDLVQLVALSFADLEPHEKLWPLSSQTLRRRFDLILERLGISTTRGKHRPLDLGSFRPGGATHLLSLTENSELVRRRGRWASHRVMEIYIQEVTACTFFPSLPLVTRQRVLLLAQAFTATLEQAAQWKR</sequence>
<reference evidence="3" key="1">
    <citation type="submission" date="2021-02" db="EMBL/GenBank/DDBJ databases">
        <authorList>
            <person name="Dougan E. K."/>
            <person name="Rhodes N."/>
            <person name="Thang M."/>
            <person name="Chan C."/>
        </authorList>
    </citation>
    <scope>NUCLEOTIDE SEQUENCE</scope>
</reference>
<feature type="non-terminal residue" evidence="3">
    <location>
        <position position="830"/>
    </location>
</feature>
<comment type="caution">
    <text evidence="3">The sequence shown here is derived from an EMBL/GenBank/DDBJ whole genome shotgun (WGS) entry which is preliminary data.</text>
</comment>
<keyword evidence="1" id="KW-0233">DNA recombination</keyword>
<dbReference type="OrthoDB" id="410133at2759"/>